<protein>
    <recommendedName>
        <fullName evidence="6">MADS-box domain-containing protein</fullName>
    </recommendedName>
</protein>
<organism evidence="7 8">
    <name type="scientific">Lithospermum erythrorhizon</name>
    <name type="common">Purple gromwell</name>
    <name type="synonym">Lithospermum officinale var. erythrorhizon</name>
    <dbReference type="NCBI Taxonomy" id="34254"/>
    <lineage>
        <taxon>Eukaryota</taxon>
        <taxon>Viridiplantae</taxon>
        <taxon>Streptophyta</taxon>
        <taxon>Embryophyta</taxon>
        <taxon>Tracheophyta</taxon>
        <taxon>Spermatophyta</taxon>
        <taxon>Magnoliopsida</taxon>
        <taxon>eudicotyledons</taxon>
        <taxon>Gunneridae</taxon>
        <taxon>Pentapetalae</taxon>
        <taxon>asterids</taxon>
        <taxon>lamiids</taxon>
        <taxon>Boraginales</taxon>
        <taxon>Boraginaceae</taxon>
        <taxon>Boraginoideae</taxon>
        <taxon>Lithospermeae</taxon>
        <taxon>Lithospermum</taxon>
    </lineage>
</organism>
<evidence type="ECO:0000313" key="8">
    <source>
        <dbReference type="Proteomes" id="UP001454036"/>
    </source>
</evidence>
<feature type="domain" description="MADS-box" evidence="6">
    <location>
        <begin position="10"/>
        <end position="70"/>
    </location>
</feature>
<evidence type="ECO:0000259" key="6">
    <source>
        <dbReference type="PROSITE" id="PS50066"/>
    </source>
</evidence>
<keyword evidence="3" id="KW-0238">DNA-binding</keyword>
<name>A0AAV3R789_LITER</name>
<dbReference type="PANTHER" id="PTHR11945:SF629">
    <property type="entry name" value="OS02G0164450 PROTEIN"/>
    <property type="match status" value="1"/>
</dbReference>
<dbReference type="GO" id="GO:0000978">
    <property type="term" value="F:RNA polymerase II cis-regulatory region sequence-specific DNA binding"/>
    <property type="evidence" value="ECO:0007669"/>
    <property type="project" value="TreeGrafter"/>
</dbReference>
<dbReference type="EMBL" id="BAABME010025506">
    <property type="protein sequence ID" value="GAA0172249.1"/>
    <property type="molecule type" value="Genomic_DNA"/>
</dbReference>
<dbReference type="Gene3D" id="3.40.1810.10">
    <property type="entry name" value="Transcription factor, MADS-box"/>
    <property type="match status" value="1"/>
</dbReference>
<keyword evidence="4" id="KW-0804">Transcription</keyword>
<sequence>MENIRKKQSIGRQRIEIKKISKKTKLQVSFTKRRKGLFNKIAELHKLCGVNAAVFVVSPGGKPFSFGTPSTEYFINHYLGGSNNISSENIVTAEVNHVCEDKQSVEEFWFNKSIDDLGLHQLDEFKEALQDLKSTIMARAN</sequence>
<evidence type="ECO:0000256" key="4">
    <source>
        <dbReference type="ARBA" id="ARBA00023163"/>
    </source>
</evidence>
<dbReference type="AlphaFoldDB" id="A0AAV3R789"/>
<dbReference type="SMART" id="SM00432">
    <property type="entry name" value="MADS"/>
    <property type="match status" value="1"/>
</dbReference>
<dbReference type="GO" id="GO:0005634">
    <property type="term" value="C:nucleus"/>
    <property type="evidence" value="ECO:0007669"/>
    <property type="project" value="UniProtKB-SubCell"/>
</dbReference>
<dbReference type="GO" id="GO:0000981">
    <property type="term" value="F:DNA-binding transcription factor activity, RNA polymerase II-specific"/>
    <property type="evidence" value="ECO:0007669"/>
    <property type="project" value="TreeGrafter"/>
</dbReference>
<evidence type="ECO:0000256" key="1">
    <source>
        <dbReference type="ARBA" id="ARBA00004123"/>
    </source>
</evidence>
<keyword evidence="5" id="KW-0539">Nucleus</keyword>
<dbReference type="InterPro" id="IPR036879">
    <property type="entry name" value="TF_MADSbox_sf"/>
</dbReference>
<accession>A0AAV3R789</accession>
<keyword evidence="2" id="KW-0805">Transcription regulation</keyword>
<proteinExistence type="predicted"/>
<evidence type="ECO:0000256" key="3">
    <source>
        <dbReference type="ARBA" id="ARBA00023125"/>
    </source>
</evidence>
<evidence type="ECO:0000313" key="7">
    <source>
        <dbReference type="EMBL" id="GAA0172249.1"/>
    </source>
</evidence>
<dbReference type="PROSITE" id="PS50066">
    <property type="entry name" value="MADS_BOX_2"/>
    <property type="match status" value="1"/>
</dbReference>
<comment type="caution">
    <text evidence="7">The sequence shown here is derived from an EMBL/GenBank/DDBJ whole genome shotgun (WGS) entry which is preliminary data.</text>
</comment>
<dbReference type="InterPro" id="IPR002100">
    <property type="entry name" value="TF_MADSbox"/>
</dbReference>
<gene>
    <name evidence="7" type="ORF">LIER_41311</name>
</gene>
<evidence type="ECO:0000256" key="2">
    <source>
        <dbReference type="ARBA" id="ARBA00023015"/>
    </source>
</evidence>
<dbReference type="PANTHER" id="PTHR11945">
    <property type="entry name" value="MADS BOX PROTEIN"/>
    <property type="match status" value="1"/>
</dbReference>
<evidence type="ECO:0000256" key="5">
    <source>
        <dbReference type="ARBA" id="ARBA00023242"/>
    </source>
</evidence>
<comment type="subcellular location">
    <subcellularLocation>
        <location evidence="1">Nucleus</location>
    </subcellularLocation>
</comment>
<reference evidence="7 8" key="1">
    <citation type="submission" date="2024-01" db="EMBL/GenBank/DDBJ databases">
        <title>The complete chloroplast genome sequence of Lithospermum erythrorhizon: insights into the phylogenetic relationship among Boraginaceae species and the maternal lineages of purple gromwells.</title>
        <authorList>
            <person name="Okada T."/>
            <person name="Watanabe K."/>
        </authorList>
    </citation>
    <scope>NUCLEOTIDE SEQUENCE [LARGE SCALE GENOMIC DNA]</scope>
</reference>
<dbReference type="Proteomes" id="UP001454036">
    <property type="component" value="Unassembled WGS sequence"/>
</dbReference>
<dbReference type="PRINTS" id="PR00404">
    <property type="entry name" value="MADSDOMAIN"/>
</dbReference>
<keyword evidence="8" id="KW-1185">Reference proteome</keyword>
<dbReference type="Pfam" id="PF00319">
    <property type="entry name" value="SRF-TF"/>
    <property type="match status" value="1"/>
</dbReference>
<dbReference type="SUPFAM" id="SSF55455">
    <property type="entry name" value="SRF-like"/>
    <property type="match status" value="1"/>
</dbReference>
<dbReference type="GO" id="GO:0046983">
    <property type="term" value="F:protein dimerization activity"/>
    <property type="evidence" value="ECO:0007669"/>
    <property type="project" value="InterPro"/>
</dbReference>